<dbReference type="GO" id="GO:0016747">
    <property type="term" value="F:acyltransferase activity, transferring groups other than amino-acyl groups"/>
    <property type="evidence" value="ECO:0007669"/>
    <property type="project" value="InterPro"/>
</dbReference>
<accession>A0A0M3UG48</accession>
<evidence type="ECO:0000256" key="1">
    <source>
        <dbReference type="ARBA" id="ARBA00022679"/>
    </source>
</evidence>
<dbReference type="RefSeq" id="WP_062006990.1">
    <property type="nucleotide sequence ID" value="NZ_CP012677.1"/>
</dbReference>
<dbReference type="Gene3D" id="3.40.630.30">
    <property type="match status" value="1"/>
</dbReference>
<dbReference type="CDD" id="cd04301">
    <property type="entry name" value="NAT_SF"/>
    <property type="match status" value="1"/>
</dbReference>
<sequence>MFDIRPAALSEFSLLPALEAAADQVYGSLEPAIPFGDFPPPARPQEYAQAFHIMVAGRPPVGFVRLEIVDGNVHMEQLAVMPEYGRRGVGRALVTAARAWAQEAGFHAMTLCTFADVPFNAPFYASCGFVDVPPQSLGPELQALRTREAAMGLDSMGPRVTMESIFPSPE</sequence>
<dbReference type="PATRIC" id="fig|656366.3.peg.2017"/>
<dbReference type="KEGG" id="aaq:AOC05_09300"/>
<reference evidence="5" key="1">
    <citation type="submission" date="2015-09" db="EMBL/GenBank/DDBJ databases">
        <title>Complete genome of Arthrobacter alpinus strain R3.8.</title>
        <authorList>
            <person name="See-Too W.S."/>
            <person name="Chan K.G."/>
        </authorList>
    </citation>
    <scope>NUCLEOTIDE SEQUENCE [LARGE SCALE GENOMIC DNA]</scope>
    <source>
        <strain evidence="5">R3.8</strain>
    </source>
</reference>
<feature type="domain" description="N-acetyltransferase" evidence="3">
    <location>
        <begin position="2"/>
        <end position="148"/>
    </location>
</feature>
<dbReference type="EMBL" id="CP012677">
    <property type="protein sequence ID" value="ALE92465.1"/>
    <property type="molecule type" value="Genomic_DNA"/>
</dbReference>
<evidence type="ECO:0000259" key="3">
    <source>
        <dbReference type="PROSITE" id="PS51186"/>
    </source>
</evidence>
<evidence type="ECO:0000313" key="5">
    <source>
        <dbReference type="Proteomes" id="UP000062833"/>
    </source>
</evidence>
<dbReference type="InterPro" id="IPR016181">
    <property type="entry name" value="Acyl_CoA_acyltransferase"/>
</dbReference>
<keyword evidence="2" id="KW-0012">Acyltransferase</keyword>
<dbReference type="PROSITE" id="PS51186">
    <property type="entry name" value="GNAT"/>
    <property type="match status" value="1"/>
</dbReference>
<evidence type="ECO:0000313" key="4">
    <source>
        <dbReference type="EMBL" id="ALE92465.1"/>
    </source>
</evidence>
<gene>
    <name evidence="4" type="ORF">AOC05_09300</name>
</gene>
<dbReference type="InterPro" id="IPR000182">
    <property type="entry name" value="GNAT_dom"/>
</dbReference>
<protein>
    <recommendedName>
        <fullName evidence="3">N-acetyltransferase domain-containing protein</fullName>
    </recommendedName>
</protein>
<name>A0A0M3UG48_9MICC</name>
<dbReference type="OrthoDB" id="572496at2"/>
<keyword evidence="1" id="KW-0808">Transferase</keyword>
<dbReference type="Proteomes" id="UP000062833">
    <property type="component" value="Chromosome"/>
</dbReference>
<proteinExistence type="predicted"/>
<dbReference type="SUPFAM" id="SSF55729">
    <property type="entry name" value="Acyl-CoA N-acyltransferases (Nat)"/>
    <property type="match status" value="1"/>
</dbReference>
<dbReference type="Pfam" id="PF00583">
    <property type="entry name" value="Acetyltransf_1"/>
    <property type="match status" value="1"/>
</dbReference>
<evidence type="ECO:0000256" key="2">
    <source>
        <dbReference type="ARBA" id="ARBA00023315"/>
    </source>
</evidence>
<organism evidence="4 5">
    <name type="scientific">Arthrobacter alpinus</name>
    <dbReference type="NCBI Taxonomy" id="656366"/>
    <lineage>
        <taxon>Bacteria</taxon>
        <taxon>Bacillati</taxon>
        <taxon>Actinomycetota</taxon>
        <taxon>Actinomycetes</taxon>
        <taxon>Micrococcales</taxon>
        <taxon>Micrococcaceae</taxon>
        <taxon>Arthrobacter</taxon>
    </lineage>
</organism>
<keyword evidence="5" id="KW-1185">Reference proteome</keyword>
<dbReference type="AlphaFoldDB" id="A0A0M3UG48"/>
<dbReference type="PANTHER" id="PTHR43800">
    <property type="entry name" value="PEPTIDYL-LYSINE N-ACETYLTRANSFERASE YJAB"/>
    <property type="match status" value="1"/>
</dbReference>
<dbReference type="PANTHER" id="PTHR43800:SF1">
    <property type="entry name" value="PEPTIDYL-LYSINE N-ACETYLTRANSFERASE YJAB"/>
    <property type="match status" value="1"/>
</dbReference>